<proteinExistence type="predicted"/>
<dbReference type="OrthoDB" id="72726at2759"/>
<protein>
    <submittedName>
        <fullName evidence="2">Uncharacterized protein</fullName>
    </submittedName>
</protein>
<sequence length="291" mass="33167">MGCEKKRKQATPGSHPPGQPDPALYQQQESMMFRLPQELRLKIYAPLFSSKRLQWSTLAFVRTCRQIRDEISNSWIGQIHLTFKTPQAMLDVLTELPVSTLSKIKHAQVTAKPLLTEPLPGRETICSLLVQGTNNLLMFVNYLTLDELISKSCGWKELYWQCLAKPSVTIYRSTLCDVPGVVLDHDACVVLERDMPSDWIDELPLGTEEEKSLAKEGERGKEMMVVAKRGFGVDYEEKEGSLLLENDIRRDAPGMAWQEIQCINMQAEFPPQWLHVFAVQMGIRTGRLMQM</sequence>
<keyword evidence="3" id="KW-1185">Reference proteome</keyword>
<dbReference type="AlphaFoldDB" id="A0A9P9KUX5"/>
<accession>A0A9P9KUX5</accession>
<dbReference type="Proteomes" id="UP000736672">
    <property type="component" value="Unassembled WGS sequence"/>
</dbReference>
<name>A0A9P9KUX5_FUSSL</name>
<evidence type="ECO:0000313" key="3">
    <source>
        <dbReference type="Proteomes" id="UP000736672"/>
    </source>
</evidence>
<organism evidence="2 3">
    <name type="scientific">Fusarium solani</name>
    <name type="common">Filamentous fungus</name>
    <dbReference type="NCBI Taxonomy" id="169388"/>
    <lineage>
        <taxon>Eukaryota</taxon>
        <taxon>Fungi</taxon>
        <taxon>Dikarya</taxon>
        <taxon>Ascomycota</taxon>
        <taxon>Pezizomycotina</taxon>
        <taxon>Sordariomycetes</taxon>
        <taxon>Hypocreomycetidae</taxon>
        <taxon>Hypocreales</taxon>
        <taxon>Nectriaceae</taxon>
        <taxon>Fusarium</taxon>
        <taxon>Fusarium solani species complex</taxon>
    </lineage>
</organism>
<evidence type="ECO:0000313" key="2">
    <source>
        <dbReference type="EMBL" id="KAH7268835.1"/>
    </source>
</evidence>
<reference evidence="2" key="1">
    <citation type="journal article" date="2021" name="Nat. Commun.">
        <title>Genetic determinants of endophytism in the Arabidopsis root mycobiome.</title>
        <authorList>
            <person name="Mesny F."/>
            <person name="Miyauchi S."/>
            <person name="Thiergart T."/>
            <person name="Pickel B."/>
            <person name="Atanasova L."/>
            <person name="Karlsson M."/>
            <person name="Huettel B."/>
            <person name="Barry K.W."/>
            <person name="Haridas S."/>
            <person name="Chen C."/>
            <person name="Bauer D."/>
            <person name="Andreopoulos W."/>
            <person name="Pangilinan J."/>
            <person name="LaButti K."/>
            <person name="Riley R."/>
            <person name="Lipzen A."/>
            <person name="Clum A."/>
            <person name="Drula E."/>
            <person name="Henrissat B."/>
            <person name="Kohler A."/>
            <person name="Grigoriev I.V."/>
            <person name="Martin F.M."/>
            <person name="Hacquard S."/>
        </authorList>
    </citation>
    <scope>NUCLEOTIDE SEQUENCE</scope>
    <source>
        <strain evidence="2">FSSC 5 MPI-SDFR-AT-0091</strain>
    </source>
</reference>
<feature type="region of interest" description="Disordered" evidence="1">
    <location>
        <begin position="1"/>
        <end position="24"/>
    </location>
</feature>
<dbReference type="EMBL" id="JAGTJS010000005">
    <property type="protein sequence ID" value="KAH7268835.1"/>
    <property type="molecule type" value="Genomic_DNA"/>
</dbReference>
<gene>
    <name evidence="2" type="ORF">B0J15DRAFT_510594</name>
</gene>
<evidence type="ECO:0000256" key="1">
    <source>
        <dbReference type="SAM" id="MobiDB-lite"/>
    </source>
</evidence>
<comment type="caution">
    <text evidence="2">The sequence shown here is derived from an EMBL/GenBank/DDBJ whole genome shotgun (WGS) entry which is preliminary data.</text>
</comment>